<reference evidence="3" key="1">
    <citation type="journal article" date="2019" name="Int. J. Syst. Evol. Microbiol.">
        <title>The Global Catalogue of Microorganisms (GCM) 10K type strain sequencing project: providing services to taxonomists for standard genome sequencing and annotation.</title>
        <authorList>
            <consortium name="The Broad Institute Genomics Platform"/>
            <consortium name="The Broad Institute Genome Sequencing Center for Infectious Disease"/>
            <person name="Wu L."/>
            <person name="Ma J."/>
        </authorList>
    </citation>
    <scope>NUCLEOTIDE SEQUENCE [LARGE SCALE GENOMIC DNA]</scope>
    <source>
        <strain evidence="3">JCM 18392</strain>
    </source>
</reference>
<comment type="caution">
    <text evidence="2">The sequence shown here is derived from an EMBL/GenBank/DDBJ whole genome shotgun (WGS) entry which is preliminary data.</text>
</comment>
<dbReference type="InterPro" id="IPR011059">
    <property type="entry name" value="Metal-dep_hydrolase_composite"/>
</dbReference>
<keyword evidence="3" id="KW-1185">Reference proteome</keyword>
<dbReference type="EMBL" id="BAABJY010000002">
    <property type="protein sequence ID" value="GAA4869459.1"/>
    <property type="molecule type" value="Genomic_DNA"/>
</dbReference>
<dbReference type="InterPro" id="IPR051781">
    <property type="entry name" value="Metallo-dep_Hydrolase"/>
</dbReference>
<organism evidence="2 3">
    <name type="scientific">Luteimonas vadosa</name>
    <dbReference type="NCBI Taxonomy" id="1165507"/>
    <lineage>
        <taxon>Bacteria</taxon>
        <taxon>Pseudomonadati</taxon>
        <taxon>Pseudomonadota</taxon>
        <taxon>Gammaproteobacteria</taxon>
        <taxon>Lysobacterales</taxon>
        <taxon>Lysobacteraceae</taxon>
        <taxon>Luteimonas</taxon>
    </lineage>
</organism>
<feature type="domain" description="Amidohydrolase-related" evidence="1">
    <location>
        <begin position="100"/>
        <end position="452"/>
    </location>
</feature>
<dbReference type="PANTHER" id="PTHR43135">
    <property type="entry name" value="ALPHA-D-RIBOSE 1-METHYLPHOSPHONATE 5-TRIPHOSPHATE DIPHOSPHATASE"/>
    <property type="match status" value="1"/>
</dbReference>
<dbReference type="Gene3D" id="3.40.50.10910">
    <property type="entry name" value="Amidohydrolase"/>
    <property type="match status" value="1"/>
</dbReference>
<dbReference type="Gene3D" id="2.30.40.10">
    <property type="entry name" value="Urease, subunit C, domain 1"/>
    <property type="match status" value="1"/>
</dbReference>
<name>A0ABP9E615_9GAMM</name>
<dbReference type="SUPFAM" id="SSF51338">
    <property type="entry name" value="Composite domain of metallo-dependent hydrolases"/>
    <property type="match status" value="1"/>
</dbReference>
<dbReference type="PANTHER" id="PTHR43135:SF3">
    <property type="entry name" value="ALPHA-D-RIBOSE 1-METHYLPHOSPHONATE 5-TRIPHOSPHATE DIPHOSPHATASE"/>
    <property type="match status" value="1"/>
</dbReference>
<dbReference type="Gene3D" id="1.20.58.520">
    <property type="entry name" value="Amidohydrolase"/>
    <property type="match status" value="1"/>
</dbReference>
<dbReference type="Proteomes" id="UP001501323">
    <property type="component" value="Unassembled WGS sequence"/>
</dbReference>
<proteinExistence type="predicted"/>
<dbReference type="InterPro" id="IPR032466">
    <property type="entry name" value="Metal_Hydrolase"/>
</dbReference>
<evidence type="ECO:0000313" key="3">
    <source>
        <dbReference type="Proteomes" id="UP001501323"/>
    </source>
</evidence>
<accession>A0ABP9E615</accession>
<protein>
    <recommendedName>
        <fullName evidence="1">Amidohydrolase-related domain-containing protein</fullName>
    </recommendedName>
</protein>
<dbReference type="Gene3D" id="3.30.110.90">
    <property type="entry name" value="Amidohydrolase"/>
    <property type="match status" value="1"/>
</dbReference>
<sequence length="455" mass="48151">MARPAIAGNLAGGFRRFGGVGMRSGMVVAGLLWLAGAPAMGSDYLELQDLHLIDGTGKPSRVVDRLLVRDGLIVRIDDEGDEPTPEPRSSWLRIDLDGAWVMPGLVDTHVHVARFPDTRAQAERILRQAVRGGVTSVRDLGGDARALAELSRAMAAGEFIGPNLQFSALVGGSAVLESETVRQLANGHAPGTAPWARSVDASTDLERIVAQAQGSGVGNLKLYGNLSPDLARGLIEQARSQSLSTTAHATVFPTGPGELVDAGIGSLAHAPYLVWEAVDHIPADYEVRTRGPWDQVPADHPRLLSLYRRMAERGVFLDATLYVYEAMGRYSPGVVADWSAAAFRWGALATALARAAGVRVTTGTDWFEPAGDGALPHTHDELVLLVDAAGFTPMQAIVAATRDGAAALGLGESHGTLQVGKVADLLVLDADPLADIRNTSRLRFTVRAGRVVPAE</sequence>
<dbReference type="Pfam" id="PF01979">
    <property type="entry name" value="Amidohydro_1"/>
    <property type="match status" value="1"/>
</dbReference>
<dbReference type="InterPro" id="IPR006680">
    <property type="entry name" value="Amidohydro-rel"/>
</dbReference>
<dbReference type="SUPFAM" id="SSF51556">
    <property type="entry name" value="Metallo-dependent hydrolases"/>
    <property type="match status" value="1"/>
</dbReference>
<evidence type="ECO:0000259" key="1">
    <source>
        <dbReference type="Pfam" id="PF01979"/>
    </source>
</evidence>
<gene>
    <name evidence="2" type="ORF">GCM10023332_22550</name>
</gene>
<evidence type="ECO:0000313" key="2">
    <source>
        <dbReference type="EMBL" id="GAA4869459.1"/>
    </source>
</evidence>